<evidence type="ECO:0000256" key="1">
    <source>
        <dbReference type="ARBA" id="ARBA00004123"/>
    </source>
</evidence>
<dbReference type="PANTHER" id="PTHR14324">
    <property type="entry name" value="CONDENSIN-2 COMPLEX SUBUNIT H2"/>
    <property type="match status" value="1"/>
</dbReference>
<accession>A0A8W8NGT5</accession>
<dbReference type="GO" id="GO:0010032">
    <property type="term" value="P:meiotic chromosome condensation"/>
    <property type="evidence" value="ECO:0007669"/>
    <property type="project" value="TreeGrafter"/>
</dbReference>
<name>A0A8W8NGT5_MAGGI</name>
<reference evidence="10" key="1">
    <citation type="submission" date="2022-08" db="UniProtKB">
        <authorList>
            <consortium name="EnsemblMetazoa"/>
        </authorList>
    </citation>
    <scope>IDENTIFICATION</scope>
    <source>
        <strain evidence="10">05x7-T-G4-1.051#20</strain>
    </source>
</reference>
<dbReference type="AlphaFoldDB" id="A0A8W8NGT5"/>
<comment type="subcellular location">
    <subcellularLocation>
        <location evidence="1">Nucleus</location>
    </subcellularLocation>
</comment>
<evidence type="ECO:0000256" key="3">
    <source>
        <dbReference type="ARBA" id="ARBA00016903"/>
    </source>
</evidence>
<evidence type="ECO:0000313" key="11">
    <source>
        <dbReference type="Proteomes" id="UP000005408"/>
    </source>
</evidence>
<evidence type="ECO:0000259" key="8">
    <source>
        <dbReference type="Pfam" id="PF16858"/>
    </source>
</evidence>
<evidence type="ECO:0000256" key="2">
    <source>
        <dbReference type="ARBA" id="ARBA00007844"/>
    </source>
</evidence>
<comment type="similarity">
    <text evidence="2">Belongs to the CND2 H2 (condensin-2 subunit 2) family.</text>
</comment>
<dbReference type="PANTHER" id="PTHR14324:SF3">
    <property type="entry name" value="CONDENSIN-2 COMPLEX SUBUNIT H2"/>
    <property type="match status" value="1"/>
</dbReference>
<feature type="domain" description="Condensin II complex subunit H2 middle" evidence="9">
    <location>
        <begin position="174"/>
        <end position="300"/>
    </location>
</feature>
<feature type="domain" description="Condensin II complex subunit H2 N-terminal" evidence="7">
    <location>
        <begin position="33"/>
        <end position="150"/>
    </location>
</feature>
<feature type="domain" description="Condensin-2 complex subunit H2 C-terminal" evidence="8">
    <location>
        <begin position="511"/>
        <end position="637"/>
    </location>
</feature>
<evidence type="ECO:0000259" key="9">
    <source>
        <dbReference type="Pfam" id="PF16869"/>
    </source>
</evidence>
<dbReference type="InterPro" id="IPR031719">
    <property type="entry name" value="H2_M"/>
</dbReference>
<evidence type="ECO:0000256" key="5">
    <source>
        <dbReference type="ARBA" id="ARBA00023242"/>
    </source>
</evidence>
<proteinExistence type="inferred from homology"/>
<keyword evidence="5" id="KW-0539">Nucleus</keyword>
<dbReference type="Pfam" id="PF16858">
    <property type="entry name" value="CNDH2_C"/>
    <property type="match status" value="1"/>
</dbReference>
<evidence type="ECO:0000256" key="4">
    <source>
        <dbReference type="ARBA" id="ARBA00023067"/>
    </source>
</evidence>
<dbReference type="GO" id="GO:0051306">
    <property type="term" value="P:mitotic sister chromatid separation"/>
    <property type="evidence" value="ECO:0007669"/>
    <property type="project" value="TreeGrafter"/>
</dbReference>
<evidence type="ECO:0000313" key="10">
    <source>
        <dbReference type="EnsemblMetazoa" id="G6117.6:cds"/>
    </source>
</evidence>
<evidence type="ECO:0000256" key="6">
    <source>
        <dbReference type="ARBA" id="ARBA00030479"/>
    </source>
</evidence>
<keyword evidence="4" id="KW-0226">DNA condensation</keyword>
<dbReference type="Pfam" id="PF06278">
    <property type="entry name" value="CNDH2_N"/>
    <property type="match status" value="1"/>
</dbReference>
<keyword evidence="11" id="KW-1185">Reference proteome</keyword>
<dbReference type="GO" id="GO:0005634">
    <property type="term" value="C:nucleus"/>
    <property type="evidence" value="ECO:0007669"/>
    <property type="project" value="UniProtKB-SubCell"/>
</dbReference>
<dbReference type="GO" id="GO:0000796">
    <property type="term" value="C:condensin complex"/>
    <property type="evidence" value="ECO:0007669"/>
    <property type="project" value="TreeGrafter"/>
</dbReference>
<dbReference type="InterPro" id="IPR009378">
    <property type="entry name" value="H2_N"/>
</dbReference>
<sequence length="649" mass="74080">MLKRRDFSFDHFDCGSIYDQIMGLSNMQDDLESRFANLLQPIRDLTKNWDVDIASSLEDYLEELDKIVVTFDGGITTMNFAEAAMLIQGSVCVFGKKVEYLYSLVYQVLDLLASKKKQNKQSSVNNNGDDEDAADFDRNEDEEFLSLDDIQQHKKIVLKEDEYGNKNVMPVPLMPLSLTPLEEGEKGDDPLLSKKGEVLASRNDFNMNTCSVHETGTLLLDMSFMALLQKALADCVSIQGASLDTIQEESADQCTQGMMGRDNVEDVEAETCQPQDVSMGEHADDVEPLDPVPMEDEVDGNFPPNNRESLDTQILRRSERKKVQIVPPKPIIDHWKMIDPHEPGHTAERNIKRGKTFKIPENVDDRLSNKRKRKRQPEIKKLCPLTQFVCQTFTNVEKYPKNPLKVVSFPELDKPFWTEYKRRQALSRKESKVKMAYVEEEFTEEQEEQEDFHEDSGNDAADILLPQMNEDRLFDAINSAVDDAPFSAMTGSSEHNGFSASFNKGIIINDYEDLVKQHVEQYMASAQEYVKMTELSRRVSEWEERVLPKLEEEDTHDPFDINKYGSLLIGSLKKESNTAFKEVVKAKKTYEISRIFLASLMLANTGNVEIVSKGDLEVGMDRFELHLLSTKRHFEHLEEYQAPSIADKG</sequence>
<evidence type="ECO:0000259" key="7">
    <source>
        <dbReference type="Pfam" id="PF06278"/>
    </source>
</evidence>
<dbReference type="EnsemblMetazoa" id="G6117.6">
    <property type="protein sequence ID" value="G6117.6:cds"/>
    <property type="gene ID" value="G6117"/>
</dbReference>
<organism evidence="10 11">
    <name type="scientific">Magallana gigas</name>
    <name type="common">Pacific oyster</name>
    <name type="synonym">Crassostrea gigas</name>
    <dbReference type="NCBI Taxonomy" id="29159"/>
    <lineage>
        <taxon>Eukaryota</taxon>
        <taxon>Metazoa</taxon>
        <taxon>Spiralia</taxon>
        <taxon>Lophotrochozoa</taxon>
        <taxon>Mollusca</taxon>
        <taxon>Bivalvia</taxon>
        <taxon>Autobranchia</taxon>
        <taxon>Pteriomorphia</taxon>
        <taxon>Ostreida</taxon>
        <taxon>Ostreoidea</taxon>
        <taxon>Ostreidae</taxon>
        <taxon>Magallana</taxon>
    </lineage>
</organism>
<dbReference type="GO" id="GO:0003682">
    <property type="term" value="F:chromatin binding"/>
    <property type="evidence" value="ECO:0007669"/>
    <property type="project" value="TreeGrafter"/>
</dbReference>
<dbReference type="Proteomes" id="UP000005408">
    <property type="component" value="Unassembled WGS sequence"/>
</dbReference>
<protein>
    <recommendedName>
        <fullName evidence="3">Condensin-2 complex subunit H2</fullName>
    </recommendedName>
    <alternativeName>
        <fullName evidence="6">Non-SMC condensin II complex subunit H2</fullName>
    </alternativeName>
</protein>
<dbReference type="InterPro" id="IPR031739">
    <property type="entry name" value="Ncaph2"/>
</dbReference>
<dbReference type="InterPro" id="IPR031737">
    <property type="entry name" value="CNDH2_C"/>
</dbReference>
<dbReference type="Pfam" id="PF16869">
    <property type="entry name" value="CNDH2_M"/>
    <property type="match status" value="1"/>
</dbReference>